<proteinExistence type="predicted"/>
<evidence type="ECO:0000313" key="2">
    <source>
        <dbReference type="Proteomes" id="UP000433089"/>
    </source>
</evidence>
<evidence type="ECO:0000313" key="1">
    <source>
        <dbReference type="EMBL" id="VXB63590.1"/>
    </source>
</evidence>
<dbReference type="EMBL" id="CABWLH010000009">
    <property type="protein sequence ID" value="VXB63590.1"/>
    <property type="molecule type" value="Genomic_DNA"/>
</dbReference>
<sequence length="83" mass="9854">MLIYLIIIYKKGFFPVYLINMNTMKNSEKRQNLLHDSAQNLIDWSDCHEKGVQKTDTLQHDISLEDNWFSASYTVSRFYLGYV</sequence>
<dbReference type="AlphaFoldDB" id="A0A653S6F2"/>
<accession>A0A653S6F2</accession>
<name>A0A653S6F2_BACAB</name>
<gene>
    <name evidence="1" type="ORF">BACI348_41186</name>
</gene>
<reference evidence="1 2" key="1">
    <citation type="submission" date="2019-10" db="EMBL/GenBank/DDBJ databases">
        <authorList>
            <person name="Karimi E."/>
        </authorList>
    </citation>
    <scope>NUCLEOTIDE SEQUENCE [LARGE SCALE GENOMIC DNA]</scope>
    <source>
        <strain evidence="1">Bacillus sp. 348</strain>
    </source>
</reference>
<protein>
    <submittedName>
        <fullName evidence="1">Uncharacterized protein</fullName>
    </submittedName>
</protein>
<dbReference type="Proteomes" id="UP000433089">
    <property type="component" value="Unassembled WGS sequence"/>
</dbReference>
<organism evidence="1 2">
    <name type="scientific">Bacillus altitudinis</name>
    <dbReference type="NCBI Taxonomy" id="293387"/>
    <lineage>
        <taxon>Bacteria</taxon>
        <taxon>Bacillati</taxon>
        <taxon>Bacillota</taxon>
        <taxon>Bacilli</taxon>
        <taxon>Bacillales</taxon>
        <taxon>Bacillaceae</taxon>
        <taxon>Bacillus</taxon>
    </lineage>
</organism>